<feature type="region of interest" description="Disordered" evidence="1">
    <location>
        <begin position="373"/>
        <end position="398"/>
    </location>
</feature>
<name>A0A2B7YRY1_POLH7</name>
<feature type="compositionally biased region" description="Basic and acidic residues" evidence="1">
    <location>
        <begin position="30"/>
        <end position="58"/>
    </location>
</feature>
<dbReference type="PANTHER" id="PTHR34776:SF1">
    <property type="entry name" value="F17F16.3 PROTEIN"/>
    <property type="match status" value="1"/>
</dbReference>
<reference evidence="2 3" key="1">
    <citation type="submission" date="2017-10" db="EMBL/GenBank/DDBJ databases">
        <title>Comparative genomics in systemic dimorphic fungi from Ajellomycetaceae.</title>
        <authorList>
            <person name="Munoz J.F."/>
            <person name="Mcewen J.G."/>
            <person name="Clay O.K."/>
            <person name="Cuomo C.A."/>
        </authorList>
    </citation>
    <scope>NUCLEOTIDE SEQUENCE [LARGE SCALE GENOMIC DNA]</scope>
    <source>
        <strain evidence="2 3">UAMH7299</strain>
    </source>
</reference>
<accession>A0A2B7YRY1</accession>
<dbReference type="AlphaFoldDB" id="A0A2B7YRY1"/>
<dbReference type="PANTHER" id="PTHR34776">
    <property type="entry name" value="F17F16.3 PROTEIN"/>
    <property type="match status" value="1"/>
</dbReference>
<dbReference type="STRING" id="1447883.A0A2B7YRY1"/>
<feature type="compositionally biased region" description="Basic and acidic residues" evidence="1">
    <location>
        <begin position="95"/>
        <end position="141"/>
    </location>
</feature>
<evidence type="ECO:0000256" key="1">
    <source>
        <dbReference type="SAM" id="MobiDB-lite"/>
    </source>
</evidence>
<evidence type="ECO:0000313" key="2">
    <source>
        <dbReference type="EMBL" id="PGH23811.1"/>
    </source>
</evidence>
<organism evidence="2 3">
    <name type="scientific">Polytolypa hystricis (strain UAMH7299)</name>
    <dbReference type="NCBI Taxonomy" id="1447883"/>
    <lineage>
        <taxon>Eukaryota</taxon>
        <taxon>Fungi</taxon>
        <taxon>Dikarya</taxon>
        <taxon>Ascomycota</taxon>
        <taxon>Pezizomycotina</taxon>
        <taxon>Eurotiomycetes</taxon>
        <taxon>Eurotiomycetidae</taxon>
        <taxon>Onygenales</taxon>
        <taxon>Onygenales incertae sedis</taxon>
        <taxon>Polytolypa</taxon>
    </lineage>
</organism>
<protein>
    <recommendedName>
        <fullName evidence="4">BTB domain transcription factor</fullName>
    </recommendedName>
</protein>
<proteinExistence type="predicted"/>
<sequence length="433" mass="47595">MSSSRASTRQAAAKANEALQQSGRSGAKKVAGEKRKGQKQEPPSKAKKGKKEDEELQKSEQAMAKAPPEEPQSEKPPAEPKTLNGEAKEEEEREEPSTPEKGEEGKAVEPKEEGRKEEPSTKKQPEPEAKEKEAEPKERGEVSGGTAVKESEGREEALPSNILEKGIIYFFFRPKVSVDEPEGVSDVARTFMVLRPLPQGATLTEGPIGDSGNCRLLMLPKKVLPQSSRERFMGFVEKAGATAQTVKESFLGSNEYETKTRGTQHAPAAGPLAEGVYAITSTTRTSHLAYILTIPSELGEVQTDLGLKNQGSFIISAKNPKYPSSARLPKTAEYPQGVLDQFHDLRWVPMQPQFIDYPNAQFLLIGEAQGDLGKGGITEEKDKEAGKAEPSEELETLEHENEVRAYPLRGDDTVFDDLNMSMKDYPKVRTTWE</sequence>
<keyword evidence="3" id="KW-1185">Reference proteome</keyword>
<gene>
    <name evidence="2" type="ORF">AJ80_02059</name>
</gene>
<feature type="compositionally biased region" description="Low complexity" evidence="1">
    <location>
        <begin position="1"/>
        <end position="15"/>
    </location>
</feature>
<dbReference type="Proteomes" id="UP000224634">
    <property type="component" value="Unassembled WGS sequence"/>
</dbReference>
<dbReference type="EMBL" id="PDNA01000019">
    <property type="protein sequence ID" value="PGH23811.1"/>
    <property type="molecule type" value="Genomic_DNA"/>
</dbReference>
<comment type="caution">
    <text evidence="2">The sequence shown here is derived from an EMBL/GenBank/DDBJ whole genome shotgun (WGS) entry which is preliminary data.</text>
</comment>
<dbReference type="OrthoDB" id="1028014at2759"/>
<feature type="region of interest" description="Disordered" evidence="1">
    <location>
        <begin position="1"/>
        <end position="156"/>
    </location>
</feature>
<feature type="compositionally biased region" description="Basic and acidic residues" evidence="1">
    <location>
        <begin position="377"/>
        <end position="398"/>
    </location>
</feature>
<evidence type="ECO:0000313" key="3">
    <source>
        <dbReference type="Proteomes" id="UP000224634"/>
    </source>
</evidence>
<evidence type="ECO:0008006" key="4">
    <source>
        <dbReference type="Google" id="ProtNLM"/>
    </source>
</evidence>